<evidence type="ECO:0000256" key="2">
    <source>
        <dbReference type="ARBA" id="ARBA00010463"/>
    </source>
</evidence>
<keyword evidence="4" id="KW-0458">Lysosome</keyword>
<dbReference type="InterPro" id="IPR019320">
    <property type="entry name" value="BORCS8"/>
</dbReference>
<dbReference type="AlphaFoldDB" id="A0A811LP52"/>
<comment type="similarity">
    <text evidence="2">Belongs to the BORCS8 family.</text>
</comment>
<dbReference type="EMBL" id="CAJFCW020000006">
    <property type="protein sequence ID" value="CAG9124790.1"/>
    <property type="molecule type" value="Genomic_DNA"/>
</dbReference>
<organism evidence="5 6">
    <name type="scientific">Bursaphelenchus okinawaensis</name>
    <dbReference type="NCBI Taxonomy" id="465554"/>
    <lineage>
        <taxon>Eukaryota</taxon>
        <taxon>Metazoa</taxon>
        <taxon>Ecdysozoa</taxon>
        <taxon>Nematoda</taxon>
        <taxon>Chromadorea</taxon>
        <taxon>Rhabditida</taxon>
        <taxon>Tylenchina</taxon>
        <taxon>Tylenchomorpha</taxon>
        <taxon>Aphelenchoidea</taxon>
        <taxon>Aphelenchoididae</taxon>
        <taxon>Bursaphelenchus</taxon>
    </lineage>
</organism>
<evidence type="ECO:0000256" key="1">
    <source>
        <dbReference type="ARBA" id="ARBA00004656"/>
    </source>
</evidence>
<dbReference type="Proteomes" id="UP000783686">
    <property type="component" value="Unassembled WGS sequence"/>
</dbReference>
<dbReference type="OrthoDB" id="10044187at2759"/>
<dbReference type="GO" id="GO:0005765">
    <property type="term" value="C:lysosomal membrane"/>
    <property type="evidence" value="ECO:0007669"/>
    <property type="project" value="UniProtKB-SubCell"/>
</dbReference>
<comment type="subcellular location">
    <subcellularLocation>
        <location evidence="1">Lysosome membrane</location>
    </subcellularLocation>
</comment>
<sequence length="113" mass="12897">MASKDVNYRGKMLAEKISESIHVADHDPSMALYRLQEHIHKVSPALVNVKYSNYRANAAIQNSCCDLDLCKETLEQMNKASGTFDRVHDLLKNAMFYKQQLNYETTRAADNKS</sequence>
<dbReference type="PANTHER" id="PTHR21146">
    <property type="entry name" value="MEF2B PROTEIN"/>
    <property type="match status" value="1"/>
</dbReference>
<dbReference type="GO" id="GO:0099078">
    <property type="term" value="C:BORC complex"/>
    <property type="evidence" value="ECO:0007669"/>
    <property type="project" value="TreeGrafter"/>
</dbReference>
<keyword evidence="3" id="KW-0472">Membrane</keyword>
<accession>A0A811LP52</accession>
<protein>
    <submittedName>
        <fullName evidence="5">Uncharacterized protein</fullName>
    </submittedName>
</protein>
<proteinExistence type="inferred from homology"/>
<reference evidence="5" key="1">
    <citation type="submission" date="2020-09" db="EMBL/GenBank/DDBJ databases">
        <authorList>
            <person name="Kikuchi T."/>
        </authorList>
    </citation>
    <scope>NUCLEOTIDE SEQUENCE</scope>
    <source>
        <strain evidence="5">SH1</strain>
    </source>
</reference>
<evidence type="ECO:0000256" key="4">
    <source>
        <dbReference type="ARBA" id="ARBA00023228"/>
    </source>
</evidence>
<name>A0A811LP52_9BILA</name>
<keyword evidence="6" id="KW-1185">Reference proteome</keyword>
<gene>
    <name evidence="5" type="ORF">BOKJ2_LOCUS12780</name>
</gene>
<dbReference type="EMBL" id="CAJFDH010000006">
    <property type="protein sequence ID" value="CAD5228642.1"/>
    <property type="molecule type" value="Genomic_DNA"/>
</dbReference>
<dbReference type="Pfam" id="PF10167">
    <property type="entry name" value="BORCS8"/>
    <property type="match status" value="1"/>
</dbReference>
<evidence type="ECO:0000256" key="3">
    <source>
        <dbReference type="ARBA" id="ARBA00023136"/>
    </source>
</evidence>
<dbReference type="PANTHER" id="PTHR21146:SF0">
    <property type="entry name" value="BLOC-1-RELATED COMPLEX SUBUNIT 8"/>
    <property type="match status" value="1"/>
</dbReference>
<evidence type="ECO:0000313" key="6">
    <source>
        <dbReference type="Proteomes" id="UP000614601"/>
    </source>
</evidence>
<dbReference type="Proteomes" id="UP000614601">
    <property type="component" value="Unassembled WGS sequence"/>
</dbReference>
<evidence type="ECO:0000313" key="5">
    <source>
        <dbReference type="EMBL" id="CAD5228642.1"/>
    </source>
</evidence>
<comment type="caution">
    <text evidence="5">The sequence shown here is derived from an EMBL/GenBank/DDBJ whole genome shotgun (WGS) entry which is preliminary data.</text>
</comment>